<dbReference type="InterPro" id="IPR018988">
    <property type="entry name" value="DUF2000"/>
</dbReference>
<gene>
    <name evidence="1" type="ORF">EV210_105185</name>
</gene>
<dbReference type="Pfam" id="PF09391">
    <property type="entry name" value="DUF2000"/>
    <property type="match status" value="1"/>
</dbReference>
<dbReference type="Proteomes" id="UP000295063">
    <property type="component" value="Unassembled WGS sequence"/>
</dbReference>
<dbReference type="SUPFAM" id="SSF102462">
    <property type="entry name" value="Peptidyl-tRNA hydrolase II"/>
    <property type="match status" value="1"/>
</dbReference>
<evidence type="ECO:0008006" key="3">
    <source>
        <dbReference type="Google" id="ProtNLM"/>
    </source>
</evidence>
<dbReference type="InterPro" id="IPR023476">
    <property type="entry name" value="Pep_tRNA_hydro_II_dom_sf"/>
</dbReference>
<dbReference type="Gene3D" id="3.40.1490.10">
    <property type="entry name" value="Bit1"/>
    <property type="match status" value="1"/>
</dbReference>
<comment type="caution">
    <text evidence="1">The sequence shown here is derived from an EMBL/GenBank/DDBJ whole genome shotgun (WGS) entry which is preliminary data.</text>
</comment>
<evidence type="ECO:0000313" key="2">
    <source>
        <dbReference type="Proteomes" id="UP000295063"/>
    </source>
</evidence>
<organism evidence="1 2">
    <name type="scientific">Anaerospora hongkongensis</name>
    <dbReference type="NCBI Taxonomy" id="244830"/>
    <lineage>
        <taxon>Bacteria</taxon>
        <taxon>Bacillati</taxon>
        <taxon>Bacillota</taxon>
        <taxon>Negativicutes</taxon>
        <taxon>Selenomonadales</taxon>
        <taxon>Sporomusaceae</taxon>
        <taxon>Anaerospora</taxon>
    </lineage>
</organism>
<name>A0A4R1PYH0_9FIRM</name>
<reference evidence="1 2" key="1">
    <citation type="submission" date="2019-03" db="EMBL/GenBank/DDBJ databases">
        <title>Genomic Encyclopedia of Type Strains, Phase IV (KMG-IV): sequencing the most valuable type-strain genomes for metagenomic binning, comparative biology and taxonomic classification.</title>
        <authorList>
            <person name="Goeker M."/>
        </authorList>
    </citation>
    <scope>NUCLEOTIDE SEQUENCE [LARGE SCALE GENOMIC DNA]</scope>
    <source>
        <strain evidence="1 2">DSM 15969</strain>
    </source>
</reference>
<protein>
    <recommendedName>
        <fullName evidence="3">DUF2000 family protein</fullName>
    </recommendedName>
</protein>
<keyword evidence="2" id="KW-1185">Reference proteome</keyword>
<sequence length="136" mass="15029">MKFDTKIAVIIREDLPVWQKLNVTAFTVSGIVAANEGLVGGNYEDASGNSYLPMVRQPMLMFAGSAEGIRKAYKRAMERNVPIAIFTEELFSTTHDEENRAAVKMASSDNLNLIGLALREDKKIVDKITRGLSLHS</sequence>
<dbReference type="EMBL" id="SLUI01000005">
    <property type="protein sequence ID" value="TCL37749.1"/>
    <property type="molecule type" value="Genomic_DNA"/>
</dbReference>
<dbReference type="AlphaFoldDB" id="A0A4R1PYH0"/>
<proteinExistence type="predicted"/>
<dbReference type="RefSeq" id="WP_207900690.1">
    <property type="nucleotide sequence ID" value="NZ_SLUI01000005.1"/>
</dbReference>
<evidence type="ECO:0000313" key="1">
    <source>
        <dbReference type="EMBL" id="TCL37749.1"/>
    </source>
</evidence>
<accession>A0A4R1PYH0</accession>